<feature type="domain" description="Methyl-accepting transducer" evidence="4">
    <location>
        <begin position="360"/>
        <end position="596"/>
    </location>
</feature>
<dbReference type="PANTHER" id="PTHR32089:SF112">
    <property type="entry name" value="LYSOZYME-LIKE PROTEIN-RELATED"/>
    <property type="match status" value="1"/>
</dbReference>
<dbReference type="PROSITE" id="PS50111">
    <property type="entry name" value="CHEMOTAXIS_TRANSDUC_2"/>
    <property type="match status" value="1"/>
</dbReference>
<gene>
    <name evidence="6" type="ORF">GTO89_11630</name>
</gene>
<dbReference type="EMBL" id="WXEX01000009">
    <property type="protein sequence ID" value="MZP43692.1"/>
    <property type="molecule type" value="Genomic_DNA"/>
</dbReference>
<dbReference type="InterPro" id="IPR004089">
    <property type="entry name" value="MCPsignal_dom"/>
</dbReference>
<dbReference type="SUPFAM" id="SSF58104">
    <property type="entry name" value="Methyl-accepting chemotaxis protein (MCP) signaling domain"/>
    <property type="match status" value="1"/>
</dbReference>
<dbReference type="OrthoDB" id="5392220at2"/>
<name>A0A845LAL0_HELGE</name>
<dbReference type="SMART" id="SM00304">
    <property type="entry name" value="HAMP"/>
    <property type="match status" value="1"/>
</dbReference>
<dbReference type="Pfam" id="PF00015">
    <property type="entry name" value="MCPsignal"/>
    <property type="match status" value="1"/>
</dbReference>
<dbReference type="CDD" id="cd06225">
    <property type="entry name" value="HAMP"/>
    <property type="match status" value="1"/>
</dbReference>
<evidence type="ECO:0000313" key="6">
    <source>
        <dbReference type="EMBL" id="MZP43692.1"/>
    </source>
</evidence>
<reference evidence="6 7" key="1">
    <citation type="submission" date="2020-01" db="EMBL/GenBank/DDBJ databases">
        <title>Whole genome sequence of Heliobacterium gestii DSM 11169.</title>
        <authorList>
            <person name="Kyndt J.A."/>
            <person name="Meyer T.E."/>
        </authorList>
    </citation>
    <scope>NUCLEOTIDE SEQUENCE [LARGE SCALE GENOMIC DNA]</scope>
    <source>
        <strain evidence="6 7">DSM 11169</strain>
    </source>
</reference>
<dbReference type="PANTHER" id="PTHR32089">
    <property type="entry name" value="METHYL-ACCEPTING CHEMOTAXIS PROTEIN MCPB"/>
    <property type="match status" value="1"/>
</dbReference>
<dbReference type="Gene3D" id="1.10.287.950">
    <property type="entry name" value="Methyl-accepting chemotaxis protein"/>
    <property type="match status" value="1"/>
</dbReference>
<dbReference type="Proteomes" id="UP000471031">
    <property type="component" value="Unassembled WGS sequence"/>
</dbReference>
<dbReference type="Pfam" id="PF00672">
    <property type="entry name" value="HAMP"/>
    <property type="match status" value="1"/>
</dbReference>
<dbReference type="AlphaFoldDB" id="A0A845LAL0"/>
<evidence type="ECO:0000313" key="7">
    <source>
        <dbReference type="Proteomes" id="UP000471031"/>
    </source>
</evidence>
<organism evidence="6 7">
    <name type="scientific">Heliomicrobium gestii</name>
    <name type="common">Heliobacterium gestii</name>
    <dbReference type="NCBI Taxonomy" id="2699"/>
    <lineage>
        <taxon>Bacteria</taxon>
        <taxon>Bacillati</taxon>
        <taxon>Bacillota</taxon>
        <taxon>Clostridia</taxon>
        <taxon>Eubacteriales</taxon>
        <taxon>Heliobacteriaceae</taxon>
        <taxon>Heliomicrobium</taxon>
    </lineage>
</organism>
<dbReference type="RefSeq" id="WP_161262260.1">
    <property type="nucleotide sequence ID" value="NZ_JAFBDC010000009.1"/>
</dbReference>
<sequence>MSIRKQILFWLVMFALLPLLLASGLSYFSVNKSLAEIEREQARFAGESTVNTLGVLLQRAEVAAKTYAFWDEAHEHLNENEKEWIHKEIIEGAINDYEMDFGVVADLSGNILASYGKEGFSGDLRKHPSIKKLIAGEKLISGFYQGEQGLALIGAAKILESKGLGLPVGYLVLGTYVDTPHLETVKKLVGADITLFSDQGKWLMTTDEGLATEQPPGEEVSKRQVKETYYLSTIRPLADINGDVVAQVAAAIPVTASVQTEKNIKMVTVGTLLVSLLIALAFGTATSGRLAKPITATAELLRTIAGGDLRPREVHVEGQGEIKTLIDAYRTMAENLRALILGANTSADEVAQSFDLLKVNMSDIEKATEEITNGVQEVAARSQAVAETAERSVDVVTQIQGNIHAMIQEFEETRTVSRAAAESAQGGARVIDQVTAHMERIRKKSMETEETVTALGEQSQKISQIIETITAIASQTNLLALNAAIEAARAGDQGRGFAVVAEEVRKLAEESAAAAAEIQSIVQRVCEGTEASIRAIAEEAETVRDGSLLIEKSGQVFAEVERISTHVASHVETIADRATELRSQSEAVLRQVADVKENIVTVTAHSQVIASASEEQLASVHEGTDSASRLDVMAQRLKTLTGQFSL</sequence>
<accession>A0A845LAL0</accession>
<evidence type="ECO:0000259" key="4">
    <source>
        <dbReference type="PROSITE" id="PS50111"/>
    </source>
</evidence>
<comment type="similarity">
    <text evidence="2">Belongs to the methyl-accepting chemotaxis (MCP) protein family.</text>
</comment>
<proteinExistence type="inferred from homology"/>
<protein>
    <submittedName>
        <fullName evidence="6">HAMP domain-containing protein</fullName>
    </submittedName>
</protein>
<dbReference type="InterPro" id="IPR007892">
    <property type="entry name" value="CHASE4"/>
</dbReference>
<evidence type="ECO:0000259" key="5">
    <source>
        <dbReference type="PROSITE" id="PS50885"/>
    </source>
</evidence>
<keyword evidence="7" id="KW-1185">Reference proteome</keyword>
<dbReference type="Pfam" id="PF05228">
    <property type="entry name" value="CHASE4"/>
    <property type="match status" value="1"/>
</dbReference>
<keyword evidence="1 3" id="KW-0807">Transducer</keyword>
<comment type="caution">
    <text evidence="6">The sequence shown here is derived from an EMBL/GenBank/DDBJ whole genome shotgun (WGS) entry which is preliminary data.</text>
</comment>
<evidence type="ECO:0000256" key="2">
    <source>
        <dbReference type="ARBA" id="ARBA00029447"/>
    </source>
</evidence>
<dbReference type="PROSITE" id="PS50885">
    <property type="entry name" value="HAMP"/>
    <property type="match status" value="1"/>
</dbReference>
<dbReference type="GO" id="GO:0016020">
    <property type="term" value="C:membrane"/>
    <property type="evidence" value="ECO:0007669"/>
    <property type="project" value="InterPro"/>
</dbReference>
<evidence type="ECO:0000256" key="3">
    <source>
        <dbReference type="PROSITE-ProRule" id="PRU00284"/>
    </source>
</evidence>
<feature type="domain" description="HAMP" evidence="5">
    <location>
        <begin position="288"/>
        <end position="341"/>
    </location>
</feature>
<dbReference type="GO" id="GO:0007165">
    <property type="term" value="P:signal transduction"/>
    <property type="evidence" value="ECO:0007669"/>
    <property type="project" value="UniProtKB-KW"/>
</dbReference>
<dbReference type="SMART" id="SM00283">
    <property type="entry name" value="MA"/>
    <property type="match status" value="1"/>
</dbReference>
<evidence type="ECO:0000256" key="1">
    <source>
        <dbReference type="ARBA" id="ARBA00023224"/>
    </source>
</evidence>
<dbReference type="InterPro" id="IPR003660">
    <property type="entry name" value="HAMP_dom"/>
</dbReference>